<organism evidence="2 3">
    <name type="scientific">Forsythia ovata</name>
    <dbReference type="NCBI Taxonomy" id="205694"/>
    <lineage>
        <taxon>Eukaryota</taxon>
        <taxon>Viridiplantae</taxon>
        <taxon>Streptophyta</taxon>
        <taxon>Embryophyta</taxon>
        <taxon>Tracheophyta</taxon>
        <taxon>Spermatophyta</taxon>
        <taxon>Magnoliopsida</taxon>
        <taxon>eudicotyledons</taxon>
        <taxon>Gunneridae</taxon>
        <taxon>Pentapetalae</taxon>
        <taxon>asterids</taxon>
        <taxon>lamiids</taxon>
        <taxon>Lamiales</taxon>
        <taxon>Oleaceae</taxon>
        <taxon>Forsythieae</taxon>
        <taxon>Forsythia</taxon>
    </lineage>
</organism>
<protein>
    <submittedName>
        <fullName evidence="2">Uncharacterized protein</fullName>
    </submittedName>
</protein>
<evidence type="ECO:0000313" key="3">
    <source>
        <dbReference type="Proteomes" id="UP001604277"/>
    </source>
</evidence>
<sequence length="228" mass="27428">MGYIPSHLNNFNVKCIRTKLYLHFICTESSSPEDSNCEMLLEQIQNVDKEKEALQNSDEFEFEMARKRKKRQQTSVNLEESKLRLEELRLHYEKLTRDKELMEKDKMQKTRHVYKWRPKNSYKNDSNQNYPWKSSQEASTTKCEEINSNLNIVLEELTDEVRVRSAKMEEIDAVKVDMINKCEELHVRIEVHKRRVNEFEREYRDAWNRQLLGTQIGYLTETVEKDRS</sequence>
<evidence type="ECO:0000313" key="2">
    <source>
        <dbReference type="EMBL" id="KAL2501858.1"/>
    </source>
</evidence>
<gene>
    <name evidence="2" type="ORF">Fot_35706</name>
</gene>
<keyword evidence="1" id="KW-0175">Coiled coil</keyword>
<dbReference type="AlphaFoldDB" id="A0ABD1SMB6"/>
<reference evidence="3" key="1">
    <citation type="submission" date="2024-07" db="EMBL/GenBank/DDBJ databases">
        <title>Two chromosome-level genome assemblies of Korean endemic species Abeliophyllum distichum and Forsythia ovata (Oleaceae).</title>
        <authorList>
            <person name="Jang H."/>
        </authorList>
    </citation>
    <scope>NUCLEOTIDE SEQUENCE [LARGE SCALE GENOMIC DNA]</scope>
</reference>
<keyword evidence="3" id="KW-1185">Reference proteome</keyword>
<dbReference type="EMBL" id="JBFOLJ010000010">
    <property type="protein sequence ID" value="KAL2501858.1"/>
    <property type="molecule type" value="Genomic_DNA"/>
</dbReference>
<dbReference type="Proteomes" id="UP001604277">
    <property type="component" value="Unassembled WGS sequence"/>
</dbReference>
<comment type="caution">
    <text evidence="2">The sequence shown here is derived from an EMBL/GenBank/DDBJ whole genome shotgun (WGS) entry which is preliminary data.</text>
</comment>
<accession>A0ABD1SMB6</accession>
<proteinExistence type="predicted"/>
<name>A0ABD1SMB6_9LAMI</name>
<evidence type="ECO:0000256" key="1">
    <source>
        <dbReference type="SAM" id="Coils"/>
    </source>
</evidence>
<feature type="coiled-coil region" evidence="1">
    <location>
        <begin position="37"/>
        <end position="105"/>
    </location>
</feature>